<dbReference type="AlphaFoldDB" id="A0A562QJS0"/>
<keyword evidence="5" id="KW-0808">Transferase</keyword>
<dbReference type="Pfam" id="PF14579">
    <property type="entry name" value="HHH_6"/>
    <property type="match status" value="1"/>
</dbReference>
<evidence type="ECO:0000313" key="13">
    <source>
        <dbReference type="Proteomes" id="UP000315711"/>
    </source>
</evidence>
<evidence type="ECO:0000256" key="10">
    <source>
        <dbReference type="ARBA" id="ARBA00049244"/>
    </source>
</evidence>
<dbReference type="Gene3D" id="3.20.20.140">
    <property type="entry name" value="Metal-dependent hydrolases"/>
    <property type="match status" value="1"/>
</dbReference>
<evidence type="ECO:0000256" key="8">
    <source>
        <dbReference type="ARBA" id="ARBA00022932"/>
    </source>
</evidence>
<dbReference type="GO" id="GO:0006260">
    <property type="term" value="P:DNA replication"/>
    <property type="evidence" value="ECO:0007669"/>
    <property type="project" value="UniProtKB-KW"/>
</dbReference>
<dbReference type="GO" id="GO:0003676">
    <property type="term" value="F:nucleic acid binding"/>
    <property type="evidence" value="ECO:0007669"/>
    <property type="project" value="InterPro"/>
</dbReference>
<reference evidence="12 13" key="1">
    <citation type="journal article" date="2015" name="Stand. Genomic Sci.">
        <title>Genomic Encyclopedia of Bacterial and Archaeal Type Strains, Phase III: the genomes of soil and plant-associated and newly described type strains.</title>
        <authorList>
            <person name="Whitman W.B."/>
            <person name="Woyke T."/>
            <person name="Klenk H.P."/>
            <person name="Zhou Y."/>
            <person name="Lilburn T.G."/>
            <person name="Beck B.J."/>
            <person name="De Vos P."/>
            <person name="Vandamme P."/>
            <person name="Eisen J.A."/>
            <person name="Garrity G."/>
            <person name="Hugenholtz P."/>
            <person name="Kyrpides N.C."/>
        </authorList>
    </citation>
    <scope>NUCLEOTIDE SEQUENCE [LARGE SCALE GENOMIC DNA]</scope>
    <source>
        <strain evidence="12 13">CGMCC 1.10116</strain>
    </source>
</reference>
<gene>
    <name evidence="12" type="ORF">IQ10_01676</name>
</gene>
<dbReference type="GO" id="GO:0005737">
    <property type="term" value="C:cytoplasm"/>
    <property type="evidence" value="ECO:0007669"/>
    <property type="project" value="UniProtKB-SubCell"/>
</dbReference>
<evidence type="ECO:0000256" key="9">
    <source>
        <dbReference type="ARBA" id="ARBA00025611"/>
    </source>
</evidence>
<dbReference type="SUPFAM" id="SSF89550">
    <property type="entry name" value="PHP domain-like"/>
    <property type="match status" value="1"/>
</dbReference>
<dbReference type="InterPro" id="IPR011708">
    <property type="entry name" value="DNA_pol3_alpha_NTPase_dom"/>
</dbReference>
<comment type="caution">
    <text evidence="12">The sequence shown here is derived from an EMBL/GenBank/DDBJ whole genome shotgun (WGS) entry which is preliminary data.</text>
</comment>
<dbReference type="Gene3D" id="1.10.10.1600">
    <property type="entry name" value="Bacterial DNA polymerase III alpha subunit, thumb domain"/>
    <property type="match status" value="1"/>
</dbReference>
<dbReference type="Pfam" id="PF17657">
    <property type="entry name" value="DNA_pol3_finger"/>
    <property type="match status" value="1"/>
</dbReference>
<dbReference type="InterPro" id="IPR004013">
    <property type="entry name" value="PHP_dom"/>
</dbReference>
<evidence type="ECO:0000256" key="2">
    <source>
        <dbReference type="ARBA" id="ARBA00009496"/>
    </source>
</evidence>
<keyword evidence="7" id="KW-0235">DNA replication</keyword>
<dbReference type="NCBIfam" id="NF004226">
    <property type="entry name" value="PRK05673.1"/>
    <property type="match status" value="1"/>
</dbReference>
<feature type="domain" description="Polymerase/histidinol phosphatase N-terminal" evidence="11">
    <location>
        <begin position="3"/>
        <end position="70"/>
    </location>
</feature>
<name>A0A562QJS0_9BACI</name>
<keyword evidence="13" id="KW-1185">Reference proteome</keyword>
<evidence type="ECO:0000256" key="7">
    <source>
        <dbReference type="ARBA" id="ARBA00022705"/>
    </source>
</evidence>
<dbReference type="Gene3D" id="1.10.150.870">
    <property type="match status" value="1"/>
</dbReference>
<dbReference type="PANTHER" id="PTHR32294:SF0">
    <property type="entry name" value="DNA POLYMERASE III SUBUNIT ALPHA"/>
    <property type="match status" value="1"/>
</dbReference>
<evidence type="ECO:0000256" key="5">
    <source>
        <dbReference type="ARBA" id="ARBA00022679"/>
    </source>
</evidence>
<dbReference type="InterPro" id="IPR029460">
    <property type="entry name" value="DNAPol_HHH"/>
</dbReference>
<dbReference type="Proteomes" id="UP000315711">
    <property type="component" value="Unassembled WGS sequence"/>
</dbReference>
<accession>A0A562QJS0</accession>
<dbReference type="Pfam" id="PF01336">
    <property type="entry name" value="tRNA_anti-codon"/>
    <property type="match status" value="1"/>
</dbReference>
<evidence type="ECO:0000256" key="1">
    <source>
        <dbReference type="ARBA" id="ARBA00004496"/>
    </source>
</evidence>
<keyword evidence="6" id="KW-0548">Nucleotidyltransferase</keyword>
<comment type="catalytic activity">
    <reaction evidence="10">
        <text>DNA(n) + a 2'-deoxyribonucleoside 5'-triphosphate = DNA(n+1) + diphosphate</text>
        <dbReference type="Rhea" id="RHEA:22508"/>
        <dbReference type="Rhea" id="RHEA-COMP:17339"/>
        <dbReference type="Rhea" id="RHEA-COMP:17340"/>
        <dbReference type="ChEBI" id="CHEBI:33019"/>
        <dbReference type="ChEBI" id="CHEBI:61560"/>
        <dbReference type="ChEBI" id="CHEBI:173112"/>
        <dbReference type="EC" id="2.7.7.7"/>
    </reaction>
</comment>
<dbReference type="InterPro" id="IPR004365">
    <property type="entry name" value="NA-bd_OB_tRNA"/>
</dbReference>
<dbReference type="GO" id="GO:0008408">
    <property type="term" value="F:3'-5' exonuclease activity"/>
    <property type="evidence" value="ECO:0007669"/>
    <property type="project" value="InterPro"/>
</dbReference>
<organism evidence="12 13">
    <name type="scientific">Halalkalibacter nanhaiisediminis</name>
    <dbReference type="NCBI Taxonomy" id="688079"/>
    <lineage>
        <taxon>Bacteria</taxon>
        <taxon>Bacillati</taxon>
        <taxon>Bacillota</taxon>
        <taxon>Bacilli</taxon>
        <taxon>Bacillales</taxon>
        <taxon>Bacillaceae</taxon>
        <taxon>Halalkalibacter</taxon>
    </lineage>
</organism>
<dbReference type="InterPro" id="IPR003141">
    <property type="entry name" value="Pol/His_phosphatase_N"/>
</dbReference>
<dbReference type="InterPro" id="IPR041931">
    <property type="entry name" value="DNA_pol3_alpha_thumb_dom"/>
</dbReference>
<comment type="subcellular location">
    <subcellularLocation>
        <location evidence="1">Cytoplasm</location>
    </subcellularLocation>
</comment>
<evidence type="ECO:0000256" key="4">
    <source>
        <dbReference type="ARBA" id="ARBA00019114"/>
    </source>
</evidence>
<dbReference type="SMART" id="SM00481">
    <property type="entry name" value="POLIIIAc"/>
    <property type="match status" value="1"/>
</dbReference>
<dbReference type="Pfam" id="PF02811">
    <property type="entry name" value="PHP"/>
    <property type="match status" value="1"/>
</dbReference>
<dbReference type="PANTHER" id="PTHR32294">
    <property type="entry name" value="DNA POLYMERASE III SUBUNIT ALPHA"/>
    <property type="match status" value="1"/>
</dbReference>
<dbReference type="InterPro" id="IPR004805">
    <property type="entry name" value="DnaE2/DnaE/PolC"/>
</dbReference>
<dbReference type="EC" id="2.7.7.7" evidence="3"/>
<sequence length="1121" mass="126734">MIVQSHVYSEYSLLSSTNRIEALVEKASRLGYQALALCDHHVMYGAVPFYQACLKYGIKPILGLELTIQRDEDEPHTLALIRLYAKNEQGYAHLMQLATLIGHKEEKHPALSREEVIPYLNDLVVVLPDQDGPIHSWLQSGQDEKAREWLATWRGQTNVADWLLGISGNNEQVEQVSLFSKQNGLKVIASHPCYFLEERDAEAFGIARAIRDGVKAEDRALRREERSYFLQSPEQMLTCFKHEREALENTQLLASLCSVQLTLGQPQLPKYTPAEGESNELLRQLCVKGAHLRYREVNDQVRERLEKELHVITQMGFSDYFLIVWDFMRYARKQGMLTGPGRGSAAGSLVAYVLEITNVDPLKYNLLFERFLNHERVSMPDIDIDFPDHRRDEVIEYVQGKYGKEHVAQIITFGTLAARAVVRDVGKALGLMSFVIEQVAREIPSTPGMTLEKALAESKRLAALINESDEAKALWQIAKQLEGLPKHTSTHAAGVVISARPLPEIVALQAGQAGVSLTQATMNVIEELGLLKFDFLGLRNLTLLERMVSLIEEHNQVKLDLQNIPLNDEETFVLLGKGDTTGVFQLESPGMRRTLTHLKPTEFEDIVAVNALYRPGPMEFIQTYIDGKYKVHTITYAHPDLEPILKGTHGVIVYQEQIMQIASLLAGFSLAEADILRRAISKKKKEELARQREAFVKGAVDNGYEANVAIEVFSLIERFADYGFNRSHAVAYSMISYQLAYVKAHYPLAFYTALFSSVWHNHEKLAHHLRECRSAGYKVLPPSVSHSDLLFSIENKAIRFGLLPITHVGVQAVEAIISERKKKPFEDLFSFTVRFDQKIVNKKSIEQLIKAGAMDEFRQDRATLLKSLDEALRFAIEVKEFQEETGGLFTLDIQAPEYDQAEPLLIQEKLEYEKEALGFYLSGHPIETYKAKLADVTRVTIETAFTKTGIVRVAGLIVSVRKIKTKKGEPMAFAVLSDESQEGELILFPQAWQKVEITFKEGELVLIEGRMDQSKERKQIIVEKVVSVNSLSNEQGSVQDAKLFLRITPAREHPKLLQQVKQQLLDNKGQVPVVLYYEQTKQTKRLLANYNVSPSNTCLSILKELLGKENVVLRKEGTKDK</sequence>
<evidence type="ECO:0000313" key="12">
    <source>
        <dbReference type="EMBL" id="TWI56981.1"/>
    </source>
</evidence>
<protein>
    <recommendedName>
        <fullName evidence="4">DNA polymerase III subunit alpha</fullName>
        <ecNumber evidence="3">2.7.7.7</ecNumber>
    </recommendedName>
</protein>
<dbReference type="InterPro" id="IPR016195">
    <property type="entry name" value="Pol/histidinol_Pase-like"/>
</dbReference>
<dbReference type="Pfam" id="PF07733">
    <property type="entry name" value="DNA_pol3_alpha"/>
    <property type="match status" value="1"/>
</dbReference>
<dbReference type="GO" id="GO:0003887">
    <property type="term" value="F:DNA-directed DNA polymerase activity"/>
    <property type="evidence" value="ECO:0007669"/>
    <property type="project" value="UniProtKB-KW"/>
</dbReference>
<evidence type="ECO:0000256" key="6">
    <source>
        <dbReference type="ARBA" id="ARBA00022695"/>
    </source>
</evidence>
<evidence type="ECO:0000256" key="3">
    <source>
        <dbReference type="ARBA" id="ARBA00012417"/>
    </source>
</evidence>
<comment type="similarity">
    <text evidence="2">Belongs to the DNA polymerase type-C family. DnaE subfamily.</text>
</comment>
<keyword evidence="8" id="KW-0239">DNA-directed DNA polymerase</keyword>
<dbReference type="InterPro" id="IPR040982">
    <property type="entry name" value="DNA_pol3_finger"/>
</dbReference>
<dbReference type="EMBL" id="VLKZ01000004">
    <property type="protein sequence ID" value="TWI56981.1"/>
    <property type="molecule type" value="Genomic_DNA"/>
</dbReference>
<comment type="function">
    <text evidence="9">DNA polymerase III is a complex, multichain enzyme responsible for most of the replicative synthesis in bacteria. This DNA polymerase also exhibits 3' to 5' exonuclease activity. The alpha chain is the DNA polymerase.</text>
</comment>
<dbReference type="NCBIfam" id="TIGR00594">
    <property type="entry name" value="polc"/>
    <property type="match status" value="1"/>
</dbReference>
<evidence type="ECO:0000259" key="11">
    <source>
        <dbReference type="SMART" id="SM00481"/>
    </source>
</evidence>
<dbReference type="CDD" id="cd04485">
    <property type="entry name" value="DnaE_OBF"/>
    <property type="match status" value="1"/>
</dbReference>
<proteinExistence type="inferred from homology"/>